<dbReference type="Gene3D" id="3.30.360.10">
    <property type="entry name" value="Dihydrodipicolinate Reductase, domain 2"/>
    <property type="match status" value="1"/>
</dbReference>
<dbReference type="Pfam" id="PF01408">
    <property type="entry name" value="GFO_IDH_MocA"/>
    <property type="match status" value="1"/>
</dbReference>
<feature type="domain" description="GFO/IDH/MocA-like oxidoreductase" evidence="3">
    <location>
        <begin position="133"/>
        <end position="257"/>
    </location>
</feature>
<dbReference type="OrthoDB" id="9792935at2"/>
<comment type="caution">
    <text evidence="4">The sequence shown here is derived from an EMBL/GenBank/DDBJ whole genome shotgun (WGS) entry which is preliminary data.</text>
</comment>
<protein>
    <submittedName>
        <fullName evidence="4">Gfo/Idh/MocA family oxidoreductase</fullName>
    </submittedName>
</protein>
<dbReference type="RefSeq" id="WP_131309533.1">
    <property type="nucleotide sequence ID" value="NZ_SJFN01000014.1"/>
</dbReference>
<dbReference type="InterPro" id="IPR055170">
    <property type="entry name" value="GFO_IDH_MocA-like_dom"/>
</dbReference>
<dbReference type="PANTHER" id="PTHR43818">
    <property type="entry name" value="BCDNA.GH03377"/>
    <property type="match status" value="1"/>
</dbReference>
<dbReference type="EMBL" id="SJFN01000014">
    <property type="protein sequence ID" value="TBW37621.1"/>
    <property type="molecule type" value="Genomic_DNA"/>
</dbReference>
<dbReference type="InterPro" id="IPR050463">
    <property type="entry name" value="Gfo/Idh/MocA_oxidrdct_glycsds"/>
</dbReference>
<keyword evidence="1" id="KW-0560">Oxidoreductase</keyword>
<evidence type="ECO:0000313" key="5">
    <source>
        <dbReference type="Proteomes" id="UP000292781"/>
    </source>
</evidence>
<sequence length="327" mass="35095">MREIRWGIIGCGDVTEVKSGPGFQKAAHSRLVAVMRRDGARAEDYARRHGVPRWSDDAEAILGAPDIDAVYVATRPDSHADYVRRAAAAGKAVYVEKPMALDHAEGLAMIATCEAAGVPLFVAYYRRAMPYLLQVRHLLAEAAIGRVLAVRVTQFARPPAAAEIADGRLPWRLDPAFGRGGLFFETACHAIDALDFLFGPIDAVHGFAANRRGLSPAADTVAACWRFADGTLGSGTWAFAADRADEGIEVIGSDGSLTFHPFTFAPITLVRRGEVERFAIPSPAHVQQPLIQTIVDELLGLGTCPSTGRSAARTAAVVERILADSRP</sequence>
<evidence type="ECO:0000313" key="4">
    <source>
        <dbReference type="EMBL" id="TBW37621.1"/>
    </source>
</evidence>
<dbReference type="Gene3D" id="3.40.50.720">
    <property type="entry name" value="NAD(P)-binding Rossmann-like Domain"/>
    <property type="match status" value="1"/>
</dbReference>
<dbReference type="Proteomes" id="UP000292781">
    <property type="component" value="Unassembled WGS sequence"/>
</dbReference>
<dbReference type="AlphaFoldDB" id="A0A4Q9VPG8"/>
<dbReference type="GO" id="GO:0016491">
    <property type="term" value="F:oxidoreductase activity"/>
    <property type="evidence" value="ECO:0007669"/>
    <property type="project" value="UniProtKB-KW"/>
</dbReference>
<evidence type="ECO:0000259" key="3">
    <source>
        <dbReference type="Pfam" id="PF22725"/>
    </source>
</evidence>
<dbReference type="GO" id="GO:0000166">
    <property type="term" value="F:nucleotide binding"/>
    <property type="evidence" value="ECO:0007669"/>
    <property type="project" value="InterPro"/>
</dbReference>
<dbReference type="PANTHER" id="PTHR43818:SF11">
    <property type="entry name" value="BCDNA.GH03377"/>
    <property type="match status" value="1"/>
</dbReference>
<name>A0A4Q9VPG8_9HYPH</name>
<feature type="domain" description="Gfo/Idh/MocA-like oxidoreductase N-terminal" evidence="2">
    <location>
        <begin position="4"/>
        <end position="124"/>
    </location>
</feature>
<keyword evidence="5" id="KW-1185">Reference proteome</keyword>
<dbReference type="SUPFAM" id="SSF51735">
    <property type="entry name" value="NAD(P)-binding Rossmann-fold domains"/>
    <property type="match status" value="1"/>
</dbReference>
<evidence type="ECO:0000259" key="2">
    <source>
        <dbReference type="Pfam" id="PF01408"/>
    </source>
</evidence>
<reference evidence="4 5" key="1">
    <citation type="submission" date="2019-02" db="EMBL/GenBank/DDBJ databases">
        <title>Siculibacillus lacustris gen. nov., sp. nov., a new rosette-forming bacterium isolated from a freshwater crater lake (Lake St. Ana, Romania).</title>
        <authorList>
            <person name="Felfoldi T."/>
            <person name="Marton Z."/>
            <person name="Szabo A."/>
            <person name="Mentes A."/>
            <person name="Boka K."/>
            <person name="Marialigeti K."/>
            <person name="Mathe I."/>
            <person name="Koncz M."/>
            <person name="Schumann P."/>
            <person name="Toth E."/>
        </authorList>
    </citation>
    <scope>NUCLEOTIDE SEQUENCE [LARGE SCALE GENOMIC DNA]</scope>
    <source>
        <strain evidence="4 5">SA-279</strain>
    </source>
</reference>
<organism evidence="4 5">
    <name type="scientific">Siculibacillus lacustris</name>
    <dbReference type="NCBI Taxonomy" id="1549641"/>
    <lineage>
        <taxon>Bacteria</taxon>
        <taxon>Pseudomonadati</taxon>
        <taxon>Pseudomonadota</taxon>
        <taxon>Alphaproteobacteria</taxon>
        <taxon>Hyphomicrobiales</taxon>
        <taxon>Ancalomicrobiaceae</taxon>
        <taxon>Siculibacillus</taxon>
    </lineage>
</organism>
<dbReference type="InterPro" id="IPR000683">
    <property type="entry name" value="Gfo/Idh/MocA-like_OxRdtase_N"/>
</dbReference>
<dbReference type="SUPFAM" id="SSF55347">
    <property type="entry name" value="Glyceraldehyde-3-phosphate dehydrogenase-like, C-terminal domain"/>
    <property type="match status" value="1"/>
</dbReference>
<accession>A0A4Q9VPG8</accession>
<gene>
    <name evidence="4" type="ORF">EYW49_10965</name>
</gene>
<proteinExistence type="predicted"/>
<evidence type="ECO:0000256" key="1">
    <source>
        <dbReference type="ARBA" id="ARBA00023002"/>
    </source>
</evidence>
<dbReference type="InterPro" id="IPR036291">
    <property type="entry name" value="NAD(P)-bd_dom_sf"/>
</dbReference>
<dbReference type="Pfam" id="PF22725">
    <property type="entry name" value="GFO_IDH_MocA_C3"/>
    <property type="match status" value="1"/>
</dbReference>